<protein>
    <recommendedName>
        <fullName evidence="3">DUF6535 domain-containing protein</fullName>
    </recommendedName>
</protein>
<feature type="compositionally biased region" description="Low complexity" evidence="1">
    <location>
        <begin position="13"/>
        <end position="22"/>
    </location>
</feature>
<evidence type="ECO:0000313" key="5">
    <source>
        <dbReference type="Proteomes" id="UP000027222"/>
    </source>
</evidence>
<feature type="transmembrane region" description="Helical" evidence="2">
    <location>
        <begin position="73"/>
        <end position="93"/>
    </location>
</feature>
<dbReference type="AlphaFoldDB" id="A0A067SPR1"/>
<feature type="region of interest" description="Disordered" evidence="1">
    <location>
        <begin position="1"/>
        <end position="22"/>
    </location>
</feature>
<keyword evidence="2" id="KW-1133">Transmembrane helix</keyword>
<feature type="transmembrane region" description="Helical" evidence="2">
    <location>
        <begin position="237"/>
        <end position="262"/>
    </location>
</feature>
<evidence type="ECO:0000313" key="4">
    <source>
        <dbReference type="EMBL" id="KDR71997.1"/>
    </source>
</evidence>
<feature type="transmembrane region" description="Helical" evidence="2">
    <location>
        <begin position="151"/>
        <end position="176"/>
    </location>
</feature>
<gene>
    <name evidence="4" type="ORF">GALMADRAFT_213478</name>
</gene>
<dbReference type="Pfam" id="PF20153">
    <property type="entry name" value="DUF6535"/>
    <property type="match status" value="1"/>
</dbReference>
<dbReference type="Proteomes" id="UP000027222">
    <property type="component" value="Unassembled WGS sequence"/>
</dbReference>
<feature type="transmembrane region" description="Helical" evidence="2">
    <location>
        <begin position="359"/>
        <end position="383"/>
    </location>
</feature>
<dbReference type="HOGENOM" id="CLU_036214_0_0_1"/>
<reference evidence="5" key="1">
    <citation type="journal article" date="2014" name="Proc. Natl. Acad. Sci. U.S.A.">
        <title>Extensive sampling of basidiomycete genomes demonstrates inadequacy of the white-rot/brown-rot paradigm for wood decay fungi.</title>
        <authorList>
            <person name="Riley R."/>
            <person name="Salamov A.A."/>
            <person name="Brown D.W."/>
            <person name="Nagy L.G."/>
            <person name="Floudas D."/>
            <person name="Held B.W."/>
            <person name="Levasseur A."/>
            <person name="Lombard V."/>
            <person name="Morin E."/>
            <person name="Otillar R."/>
            <person name="Lindquist E.A."/>
            <person name="Sun H."/>
            <person name="LaButti K.M."/>
            <person name="Schmutz J."/>
            <person name="Jabbour D."/>
            <person name="Luo H."/>
            <person name="Baker S.E."/>
            <person name="Pisabarro A.G."/>
            <person name="Walton J.D."/>
            <person name="Blanchette R.A."/>
            <person name="Henrissat B."/>
            <person name="Martin F."/>
            <person name="Cullen D."/>
            <person name="Hibbett D.S."/>
            <person name="Grigoriev I.V."/>
        </authorList>
    </citation>
    <scope>NUCLEOTIDE SEQUENCE [LARGE SCALE GENOMIC DNA]</scope>
    <source>
        <strain evidence="5">CBS 339.88</strain>
    </source>
</reference>
<keyword evidence="2" id="KW-0812">Transmembrane</keyword>
<dbReference type="OrthoDB" id="3221808at2759"/>
<feature type="transmembrane region" description="Helical" evidence="2">
    <location>
        <begin position="329"/>
        <end position="347"/>
    </location>
</feature>
<evidence type="ECO:0000259" key="3">
    <source>
        <dbReference type="Pfam" id="PF20153"/>
    </source>
</evidence>
<sequence>MAHSPNFPSHYPSSSSSSSSSSSLLLTNAEKTFDGDWHHIFEHSVQEDDPLWKAYIKEAALFDNRMIDEWNKIIDTVLVYVALFTTVLTAFVIETARQFKPDPADISNQLLVAIYQNQLATLQNTSAYIIDTAALFKPDPTIYHNAIFSNLILFADLALAVIVSVVALFAKLWLIYYSAQVNSAGSPYERAMRRQEAYTGAVAWRLGTVIKALPFLLLLPVFTFGFFILATAEYQRFIGYTVGGLFAAGLVFIFLLTTAAAFIPGCPFHTSASTWMRFLFKLILRHSLPKWIVGAKTSKRTRGLRILGVIIFSGATLIATAFLVLQYSYVFFALIWFPTAAVFWLAGDPPKSDGKPSKYGIHHLLLVGGVVITPLIAFAGSFIDRPPVFIALFGAASIIFAVIATYAIRTYKCIPNTEEAEAVAWLLKSTSSQDPAYFRNAGQIAAGSAHRKALLLSSLLPLLLPLITSRNSHHKEHDLETYVACLAQLSAFTGTEGSFWKNEGAVVHPLLPDTSLLTRLKKLELESPQNSRLRIAARDALRYYGNNATPVQQEYA</sequence>
<proteinExistence type="predicted"/>
<feature type="transmembrane region" description="Helical" evidence="2">
    <location>
        <begin position="304"/>
        <end position="323"/>
    </location>
</feature>
<dbReference type="InterPro" id="IPR045338">
    <property type="entry name" value="DUF6535"/>
</dbReference>
<feature type="transmembrane region" description="Helical" evidence="2">
    <location>
        <begin position="212"/>
        <end position="230"/>
    </location>
</feature>
<keyword evidence="2" id="KW-0472">Membrane</keyword>
<feature type="domain" description="DUF6535" evidence="3">
    <location>
        <begin position="52"/>
        <end position="229"/>
    </location>
</feature>
<organism evidence="4 5">
    <name type="scientific">Galerina marginata (strain CBS 339.88)</name>
    <dbReference type="NCBI Taxonomy" id="685588"/>
    <lineage>
        <taxon>Eukaryota</taxon>
        <taxon>Fungi</taxon>
        <taxon>Dikarya</taxon>
        <taxon>Basidiomycota</taxon>
        <taxon>Agaricomycotina</taxon>
        <taxon>Agaricomycetes</taxon>
        <taxon>Agaricomycetidae</taxon>
        <taxon>Agaricales</taxon>
        <taxon>Agaricineae</taxon>
        <taxon>Strophariaceae</taxon>
        <taxon>Galerina</taxon>
    </lineage>
</organism>
<keyword evidence="5" id="KW-1185">Reference proteome</keyword>
<evidence type="ECO:0000256" key="2">
    <source>
        <dbReference type="SAM" id="Phobius"/>
    </source>
</evidence>
<dbReference type="EMBL" id="KL142390">
    <property type="protein sequence ID" value="KDR71997.1"/>
    <property type="molecule type" value="Genomic_DNA"/>
</dbReference>
<accession>A0A067SPR1</accession>
<evidence type="ECO:0000256" key="1">
    <source>
        <dbReference type="SAM" id="MobiDB-lite"/>
    </source>
</evidence>
<feature type="transmembrane region" description="Helical" evidence="2">
    <location>
        <begin position="389"/>
        <end position="408"/>
    </location>
</feature>
<name>A0A067SPR1_GALM3</name>